<feature type="transmembrane region" description="Helical" evidence="11">
    <location>
        <begin position="980"/>
        <end position="1000"/>
    </location>
</feature>
<feature type="transmembrane region" description="Helical" evidence="11">
    <location>
        <begin position="39"/>
        <end position="58"/>
    </location>
</feature>
<evidence type="ECO:0000256" key="11">
    <source>
        <dbReference type="SAM" id="Phobius"/>
    </source>
</evidence>
<feature type="transmembrane region" description="Helical" evidence="11">
    <location>
        <begin position="121"/>
        <end position="142"/>
    </location>
</feature>
<evidence type="ECO:0000313" key="15">
    <source>
        <dbReference type="Proteomes" id="UP000434957"/>
    </source>
</evidence>
<dbReference type="PANTHER" id="PTHR46988">
    <property type="entry name" value="TWO PORE CALCIUM CHANNEL PROTEIN 1"/>
    <property type="match status" value="1"/>
</dbReference>
<accession>A0A6A4G950</accession>
<feature type="domain" description="Ion transport" evidence="13">
    <location>
        <begin position="976"/>
        <end position="1223"/>
    </location>
</feature>
<sequence>MATYGTLPPPRDGLMQHLASQATHVDSLQTLSRKLERNTFAPVVCSILGVVVFMRLGVVVGTLGVYYAVLVISAAFVVTFLTVMSMSALASTGDGVAQAGGGLFNALRHSLGHRLGHMIGLMLYISFGMGAAFYLLGFSELAMVVVGVQDSKIYPLPWNEDASAVTVAVASAILAGLMYGVQVRITLRALRLAFVLVMVAVACNLLFLSVPNASKRTGMSMAHFRENSVEHTPKMFRQMFATFFPGFCGVIAGANLAEYVSERTAARASTAVVRKASQYFLLGIHKALAFSFLVYVGLGFVLAACVRNKVLEKEPFVVPLVVDSVLGVPLIFLGVASTTLSSALSSIKGASTIFTTLYAQPPQLDASELSSMTKEIVPANECLRSPRNFPVERNPSVLALMCTWILCQTAILCGTVDALIPVVSSTFLLTFFLLNAACFFQDLSSATFHPSFRMYSKWTAFMGCVLSLSAFFLVVSTLFLSVATVLLLGYTAIYRRGFTQFVDELRLPDHDGRPTLHRQDVIYEQILVDEAMAPLGSSSPGPSRPQREADAKRIELAALYVRDAIHGRFLGEEYLVDGMNRMQYKQLFHGLWYIRTANMCVLMALAFFETPSWCFFLSSCGDHSEVLTWDLPVLPQNISIAIELACLTFLALELSMKYKYMGSRVYFVDKWHILQIVFVLADFVAVVTLLITPEDTSVENFQSDKNGPGTNASKPIVLAPLIRPFIMITMSHRLRAGFSSLLRALPRFADGLITLIFLIVLYAVLGMVLFVGSTEAGTYFKSFDDACMSLIILLTTANFPDVMMPIYSQARVYSLFFISFLMIGQLLVMNLVFASIYQHYRQEIAERAVGYSAKRKLALQAAFHLLPTERVIFEEDASEDASQIKTVSRTTYNCLVNRLLRPTLSLFHDDEPSHLENTFISIDDSSNEPITFDEFVVLIKAFIAREKESAKVVRELRQPSNYVIIRAVQRFVARGWFDRSVDLIILLNLMAILVEVQAKIHGDVVVSLSWERWMPVFSIVYIVEMLLKIYVFRSGSYFSSPKNIYDCTVTLVIFVAEVSVHTHSSEVEWQWIRLLLLFRFLRCLRLLVALQALSSMFAIVVRLIPAFLTLYGMLGMLMYAYAAVGMQLFGGKLVVGDPRLAGITYGQANFYSNNFNDFASSLTTLFELLIVNNWFVTMEGAVTVTSKWSRIYFVSFYVVGVVMVLSLVVAFVVEAYFEDAARSESPSTSSKSDTSEDDSDPNTMDFTTREPNDPNGRAQRLLRTRSSTLRMRPRADSIYVEEFL</sequence>
<evidence type="ECO:0000256" key="1">
    <source>
        <dbReference type="ARBA" id="ARBA00004141"/>
    </source>
</evidence>
<dbReference type="Proteomes" id="UP000434957">
    <property type="component" value="Unassembled WGS sequence"/>
</dbReference>
<dbReference type="InterPro" id="IPR005821">
    <property type="entry name" value="Ion_trans_dom"/>
</dbReference>
<evidence type="ECO:0000256" key="5">
    <source>
        <dbReference type="ARBA" id="ARBA00022837"/>
    </source>
</evidence>
<dbReference type="InterPro" id="IPR044581">
    <property type="entry name" value="TPC1_plant"/>
</dbReference>
<dbReference type="InterPro" id="IPR004841">
    <property type="entry name" value="AA-permease/SLC12A_dom"/>
</dbReference>
<dbReference type="InterPro" id="IPR027359">
    <property type="entry name" value="Volt_channel_dom_sf"/>
</dbReference>
<feature type="transmembrane region" description="Helical" evidence="11">
    <location>
        <begin position="1012"/>
        <end position="1032"/>
    </location>
</feature>
<keyword evidence="2" id="KW-0813">Transport</keyword>
<keyword evidence="7" id="KW-0406">Ion transport</keyword>
<feature type="transmembrane region" description="Helical" evidence="11">
    <location>
        <begin position="64"/>
        <end position="83"/>
    </location>
</feature>
<feature type="transmembrane region" description="Helical" evidence="11">
    <location>
        <begin position="1110"/>
        <end position="1135"/>
    </location>
</feature>
<keyword evidence="15" id="KW-1185">Reference proteome</keyword>
<name>A0A6A4G950_9STRA</name>
<feature type="transmembrane region" description="Helical" evidence="11">
    <location>
        <begin position="316"/>
        <end position="336"/>
    </location>
</feature>
<feature type="region of interest" description="Disordered" evidence="10">
    <location>
        <begin position="1224"/>
        <end position="1265"/>
    </location>
</feature>
<proteinExistence type="predicted"/>
<dbReference type="SUPFAM" id="SSF81324">
    <property type="entry name" value="Voltage-gated potassium channels"/>
    <property type="match status" value="2"/>
</dbReference>
<evidence type="ECO:0008006" key="16">
    <source>
        <dbReference type="Google" id="ProtNLM"/>
    </source>
</evidence>
<feature type="transmembrane region" description="Helical" evidence="11">
    <location>
        <begin position="673"/>
        <end position="692"/>
    </location>
</feature>
<comment type="subcellular location">
    <subcellularLocation>
        <location evidence="1">Membrane</location>
        <topology evidence="1">Multi-pass membrane protein</topology>
    </subcellularLocation>
</comment>
<dbReference type="Gene3D" id="1.20.1740.10">
    <property type="entry name" value="Amino acid/polyamine transporter I"/>
    <property type="match status" value="1"/>
</dbReference>
<protein>
    <recommendedName>
        <fullName evidence="16">EF-hand domain-containing protein</fullName>
    </recommendedName>
</protein>
<feature type="transmembrane region" description="Helical" evidence="11">
    <location>
        <begin position="633"/>
        <end position="652"/>
    </location>
</feature>
<dbReference type="Gene3D" id="1.10.287.70">
    <property type="match status" value="2"/>
</dbReference>
<keyword evidence="8 11" id="KW-0472">Membrane</keyword>
<keyword evidence="9" id="KW-0407">Ion channel</keyword>
<evidence type="ECO:0000256" key="6">
    <source>
        <dbReference type="ARBA" id="ARBA00022989"/>
    </source>
</evidence>
<comment type="caution">
    <text evidence="14">The sequence shown here is derived from an EMBL/GenBank/DDBJ whole genome shotgun (WGS) entry which is preliminary data.</text>
</comment>
<feature type="transmembrane region" description="Helical" evidence="11">
    <location>
        <begin position="590"/>
        <end position="608"/>
    </location>
</feature>
<dbReference type="Pfam" id="PF00324">
    <property type="entry name" value="AA_permease"/>
    <property type="match status" value="1"/>
</dbReference>
<evidence type="ECO:0000256" key="7">
    <source>
        <dbReference type="ARBA" id="ARBA00023065"/>
    </source>
</evidence>
<evidence type="ECO:0000256" key="3">
    <source>
        <dbReference type="ARBA" id="ARBA00022692"/>
    </source>
</evidence>
<reference evidence="14 15" key="1">
    <citation type="submission" date="2018-08" db="EMBL/GenBank/DDBJ databases">
        <title>Genomic investigation of the strawberry pathogen Phytophthora fragariae indicates pathogenicity is determined by transcriptional variation in three key races.</title>
        <authorList>
            <person name="Adams T.M."/>
            <person name="Armitage A.D."/>
            <person name="Sobczyk M.K."/>
            <person name="Bates H.J."/>
            <person name="Dunwell J.M."/>
            <person name="Nellist C.F."/>
            <person name="Harrison R.J."/>
        </authorList>
    </citation>
    <scope>NUCLEOTIDE SEQUENCE [LARGE SCALE GENOMIC DNA]</scope>
    <source>
        <strain evidence="14 15">SCRP333</strain>
    </source>
</reference>
<keyword evidence="5" id="KW-0106">Calcium</keyword>
<feature type="domain" description="Ion transport" evidence="13">
    <location>
        <begin position="637"/>
        <end position="842"/>
    </location>
</feature>
<feature type="transmembrane region" description="Helical" evidence="11">
    <location>
        <begin position="1155"/>
        <end position="1176"/>
    </location>
</feature>
<dbReference type="EMBL" id="QXFT01000032">
    <property type="protein sequence ID" value="KAE9358547.1"/>
    <property type="molecule type" value="Genomic_DNA"/>
</dbReference>
<feature type="transmembrane region" description="Helical" evidence="11">
    <location>
        <begin position="1196"/>
        <end position="1217"/>
    </location>
</feature>
<dbReference type="Pfam" id="PF00520">
    <property type="entry name" value="Ion_trans"/>
    <property type="match status" value="2"/>
</dbReference>
<evidence type="ECO:0000256" key="2">
    <source>
        <dbReference type="ARBA" id="ARBA00022448"/>
    </source>
</evidence>
<evidence type="ECO:0000256" key="9">
    <source>
        <dbReference type="ARBA" id="ARBA00023303"/>
    </source>
</evidence>
<gene>
    <name evidence="14" type="ORF">PR003_g1213</name>
</gene>
<evidence type="ECO:0000313" key="14">
    <source>
        <dbReference type="EMBL" id="KAE9358547.1"/>
    </source>
</evidence>
<feature type="transmembrane region" description="Helical" evidence="11">
    <location>
        <begin position="279"/>
        <end position="304"/>
    </location>
</feature>
<evidence type="ECO:0000256" key="8">
    <source>
        <dbReference type="ARBA" id="ARBA00023136"/>
    </source>
</evidence>
<keyword evidence="4" id="KW-0677">Repeat</keyword>
<evidence type="ECO:0000256" key="4">
    <source>
        <dbReference type="ARBA" id="ARBA00022737"/>
    </source>
</evidence>
<dbReference type="Gene3D" id="1.20.120.350">
    <property type="entry name" value="Voltage-gated potassium channels. Chain C"/>
    <property type="match status" value="1"/>
</dbReference>
<dbReference type="GO" id="GO:0005245">
    <property type="term" value="F:voltage-gated calcium channel activity"/>
    <property type="evidence" value="ECO:0007669"/>
    <property type="project" value="InterPro"/>
</dbReference>
<evidence type="ECO:0000259" key="12">
    <source>
        <dbReference type="Pfam" id="PF00324"/>
    </source>
</evidence>
<dbReference type="GO" id="GO:0016020">
    <property type="term" value="C:membrane"/>
    <property type="evidence" value="ECO:0007669"/>
    <property type="project" value="UniProtKB-SubCell"/>
</dbReference>
<keyword evidence="3 11" id="KW-0812">Transmembrane</keyword>
<feature type="transmembrane region" description="Helical" evidence="11">
    <location>
        <begin position="751"/>
        <end position="772"/>
    </location>
</feature>
<feature type="transmembrane region" description="Helical" evidence="11">
    <location>
        <begin position="162"/>
        <end position="180"/>
    </location>
</feature>
<feature type="transmembrane region" description="Helical" evidence="11">
    <location>
        <begin position="812"/>
        <end position="837"/>
    </location>
</feature>
<feature type="transmembrane region" description="Helical" evidence="11">
    <location>
        <begin position="460"/>
        <end position="488"/>
    </location>
</feature>
<feature type="transmembrane region" description="Helical" evidence="11">
    <location>
        <begin position="427"/>
        <end position="448"/>
    </location>
</feature>
<organism evidence="14 15">
    <name type="scientific">Phytophthora rubi</name>
    <dbReference type="NCBI Taxonomy" id="129364"/>
    <lineage>
        <taxon>Eukaryota</taxon>
        <taxon>Sar</taxon>
        <taxon>Stramenopiles</taxon>
        <taxon>Oomycota</taxon>
        <taxon>Peronosporomycetes</taxon>
        <taxon>Peronosporales</taxon>
        <taxon>Peronosporaceae</taxon>
        <taxon>Phytophthora</taxon>
    </lineage>
</organism>
<evidence type="ECO:0000256" key="10">
    <source>
        <dbReference type="SAM" id="MobiDB-lite"/>
    </source>
</evidence>
<dbReference type="PANTHER" id="PTHR46988:SF2">
    <property type="entry name" value="TWO PORE CALCIUM CHANNEL PROTEIN 1"/>
    <property type="match status" value="1"/>
</dbReference>
<feature type="domain" description="Amino acid permease/ SLC12A" evidence="12">
    <location>
        <begin position="46"/>
        <end position="357"/>
    </location>
</feature>
<feature type="transmembrane region" description="Helical" evidence="11">
    <location>
        <begin position="192"/>
        <end position="210"/>
    </location>
</feature>
<evidence type="ECO:0000259" key="13">
    <source>
        <dbReference type="Pfam" id="PF00520"/>
    </source>
</evidence>
<keyword evidence="6 11" id="KW-1133">Transmembrane helix</keyword>